<dbReference type="AlphaFoldDB" id="A0A543A9K1"/>
<reference evidence="1 2" key="1">
    <citation type="submission" date="2019-06" db="EMBL/GenBank/DDBJ databases">
        <title>Sequencing the genomes of 1000 actinobacteria strains.</title>
        <authorList>
            <person name="Klenk H.-P."/>
        </authorList>
    </citation>
    <scope>NUCLEOTIDE SEQUENCE [LARGE SCALE GENOMIC DNA]</scope>
    <source>
        <strain evidence="1 2">DSM 25218</strain>
    </source>
</reference>
<dbReference type="EMBL" id="VFOV01000001">
    <property type="protein sequence ID" value="TQL69288.1"/>
    <property type="molecule type" value="Genomic_DNA"/>
</dbReference>
<dbReference type="RefSeq" id="WP_141781182.1">
    <property type="nucleotide sequence ID" value="NZ_VFOV01000001.1"/>
</dbReference>
<organism evidence="1 2">
    <name type="scientific">Nocardioides albertanoniae</name>
    <dbReference type="NCBI Taxonomy" id="1175486"/>
    <lineage>
        <taxon>Bacteria</taxon>
        <taxon>Bacillati</taxon>
        <taxon>Actinomycetota</taxon>
        <taxon>Actinomycetes</taxon>
        <taxon>Propionibacteriales</taxon>
        <taxon>Nocardioidaceae</taxon>
        <taxon>Nocardioides</taxon>
    </lineage>
</organism>
<accession>A0A543A9K1</accession>
<proteinExistence type="predicted"/>
<keyword evidence="2" id="KW-1185">Reference proteome</keyword>
<gene>
    <name evidence="1" type="ORF">FB381_3193</name>
</gene>
<protein>
    <recommendedName>
        <fullName evidence="3">GatB/YqeY domain-containing protein</fullName>
    </recommendedName>
</protein>
<evidence type="ECO:0000313" key="1">
    <source>
        <dbReference type="EMBL" id="TQL69288.1"/>
    </source>
</evidence>
<evidence type="ECO:0000313" key="2">
    <source>
        <dbReference type="Proteomes" id="UP000320209"/>
    </source>
</evidence>
<dbReference type="Gene3D" id="1.10.1510.10">
    <property type="entry name" value="Uncharacterised protein YqeY/AIM41 PF09424, N-terminal domain"/>
    <property type="match status" value="1"/>
</dbReference>
<dbReference type="InterPro" id="IPR042184">
    <property type="entry name" value="YqeY/Aim41_N"/>
</dbReference>
<evidence type="ECO:0008006" key="3">
    <source>
        <dbReference type="Google" id="ProtNLM"/>
    </source>
</evidence>
<dbReference type="Proteomes" id="UP000320209">
    <property type="component" value="Unassembled WGS sequence"/>
</dbReference>
<dbReference type="OrthoDB" id="3788716at2"/>
<comment type="caution">
    <text evidence="1">The sequence shown here is derived from an EMBL/GenBank/DDBJ whole genome shotgun (WGS) entry which is preliminary data.</text>
</comment>
<sequence>MSDLQARLRADLLTARKARDTTATAVLRSTLAAIANAEALPVAEAALSTDGPIAGASTGVGATEAARRELTDDDVRRIITEEQAERIGAATDLEAHGADGKASELRAEAELLAAYV</sequence>
<name>A0A543A9K1_9ACTN</name>